<protein>
    <recommendedName>
        <fullName evidence="4">non-specific serine/threonine protein kinase</fullName>
        <ecNumber evidence="4">2.7.11.1</ecNumber>
    </recommendedName>
</protein>
<dbReference type="FunFam" id="1.10.510.10:FF:000358">
    <property type="entry name" value="Putative leucine-rich repeat receptor-like serine/threonine-protein kinase"/>
    <property type="match status" value="1"/>
</dbReference>
<name>A0A2U1MX60_ARTAN</name>
<evidence type="ECO:0000256" key="10">
    <source>
        <dbReference type="ARBA" id="ARBA00022692"/>
    </source>
</evidence>
<dbReference type="InterPro" id="IPR008271">
    <property type="entry name" value="Ser/Thr_kinase_AS"/>
</dbReference>
<dbReference type="GO" id="GO:0006952">
    <property type="term" value="P:defense response"/>
    <property type="evidence" value="ECO:0007669"/>
    <property type="project" value="UniProtKB-ARBA"/>
</dbReference>
<evidence type="ECO:0000256" key="2">
    <source>
        <dbReference type="ARBA" id="ARBA00008684"/>
    </source>
</evidence>
<dbReference type="Pfam" id="PF23598">
    <property type="entry name" value="LRR_14"/>
    <property type="match status" value="2"/>
</dbReference>
<keyword evidence="12" id="KW-0677">Repeat</keyword>
<keyword evidence="13 22" id="KW-0547">Nucleotide-binding</keyword>
<dbReference type="InterPro" id="IPR032675">
    <property type="entry name" value="LRR_dom_sf"/>
</dbReference>
<keyword evidence="9" id="KW-0808">Transferase</keyword>
<comment type="catalytic activity">
    <reaction evidence="21">
        <text>L-seryl-[protein] + ATP = O-phospho-L-seryl-[protein] + ADP + H(+)</text>
        <dbReference type="Rhea" id="RHEA:17989"/>
        <dbReference type="Rhea" id="RHEA-COMP:9863"/>
        <dbReference type="Rhea" id="RHEA-COMP:11604"/>
        <dbReference type="ChEBI" id="CHEBI:15378"/>
        <dbReference type="ChEBI" id="CHEBI:29999"/>
        <dbReference type="ChEBI" id="CHEBI:30616"/>
        <dbReference type="ChEBI" id="CHEBI:83421"/>
        <dbReference type="ChEBI" id="CHEBI:456216"/>
        <dbReference type="EC" id="2.7.11.1"/>
    </reaction>
</comment>
<keyword evidence="6" id="KW-0723">Serine/threonine-protein kinase</keyword>
<evidence type="ECO:0000256" key="1">
    <source>
        <dbReference type="ARBA" id="ARBA00004251"/>
    </source>
</evidence>
<keyword evidence="19" id="KW-0325">Glycoprotein</keyword>
<evidence type="ECO:0000256" key="23">
    <source>
        <dbReference type="SAM" id="Phobius"/>
    </source>
</evidence>
<evidence type="ECO:0000256" key="7">
    <source>
        <dbReference type="ARBA" id="ARBA00022553"/>
    </source>
</evidence>
<reference evidence="26 27" key="1">
    <citation type="journal article" date="2018" name="Mol. Plant">
        <title>The genome of Artemisia annua provides insight into the evolution of Asteraceae family and artemisinin biosynthesis.</title>
        <authorList>
            <person name="Shen Q."/>
            <person name="Zhang L."/>
            <person name="Liao Z."/>
            <person name="Wang S."/>
            <person name="Yan T."/>
            <person name="Shi P."/>
            <person name="Liu M."/>
            <person name="Fu X."/>
            <person name="Pan Q."/>
            <person name="Wang Y."/>
            <person name="Lv Z."/>
            <person name="Lu X."/>
            <person name="Zhang F."/>
            <person name="Jiang W."/>
            <person name="Ma Y."/>
            <person name="Chen M."/>
            <person name="Hao X."/>
            <person name="Li L."/>
            <person name="Tang Y."/>
            <person name="Lv G."/>
            <person name="Zhou Y."/>
            <person name="Sun X."/>
            <person name="Brodelius P.E."/>
            <person name="Rose J.K.C."/>
            <person name="Tang K."/>
        </authorList>
    </citation>
    <scope>NUCLEOTIDE SEQUENCE [LARGE SCALE GENOMIC DNA]</scope>
    <source>
        <strain evidence="27">cv. Huhao1</strain>
        <tissue evidence="26">Leaf</tissue>
    </source>
</reference>
<dbReference type="Pfam" id="PF00069">
    <property type="entry name" value="Pkinase"/>
    <property type="match status" value="1"/>
</dbReference>
<keyword evidence="11 24" id="KW-0732">Signal</keyword>
<dbReference type="SMART" id="SM00369">
    <property type="entry name" value="LRR_TYP"/>
    <property type="match status" value="9"/>
</dbReference>
<dbReference type="SMART" id="SM00220">
    <property type="entry name" value="S_TKc"/>
    <property type="match status" value="1"/>
</dbReference>
<evidence type="ECO:0000256" key="5">
    <source>
        <dbReference type="ARBA" id="ARBA00022475"/>
    </source>
</evidence>
<dbReference type="Gene3D" id="1.10.510.10">
    <property type="entry name" value="Transferase(Phosphotransferase) domain 1"/>
    <property type="match status" value="1"/>
</dbReference>
<dbReference type="Gene3D" id="3.80.10.10">
    <property type="entry name" value="Ribonuclease Inhibitor"/>
    <property type="match status" value="2"/>
</dbReference>
<dbReference type="InterPro" id="IPR051809">
    <property type="entry name" value="Plant_receptor-like_S/T_kinase"/>
</dbReference>
<keyword evidence="7" id="KW-0597">Phosphoprotein</keyword>
<dbReference type="PANTHER" id="PTHR27008">
    <property type="entry name" value="OS04G0122200 PROTEIN"/>
    <property type="match status" value="1"/>
</dbReference>
<dbReference type="Pfam" id="PF00560">
    <property type="entry name" value="LRR_1"/>
    <property type="match status" value="2"/>
</dbReference>
<evidence type="ECO:0000256" key="18">
    <source>
        <dbReference type="ARBA" id="ARBA00023170"/>
    </source>
</evidence>
<evidence type="ECO:0000256" key="8">
    <source>
        <dbReference type="ARBA" id="ARBA00022614"/>
    </source>
</evidence>
<evidence type="ECO:0000256" key="6">
    <source>
        <dbReference type="ARBA" id="ARBA00022527"/>
    </source>
</evidence>
<keyword evidence="18" id="KW-0675">Receptor</keyword>
<evidence type="ECO:0000256" key="16">
    <source>
        <dbReference type="ARBA" id="ARBA00022989"/>
    </source>
</evidence>
<dbReference type="SUPFAM" id="SSF56112">
    <property type="entry name" value="Protein kinase-like (PK-like)"/>
    <property type="match status" value="1"/>
</dbReference>
<evidence type="ECO:0000256" key="9">
    <source>
        <dbReference type="ARBA" id="ARBA00022679"/>
    </source>
</evidence>
<dbReference type="GO" id="GO:0005524">
    <property type="term" value="F:ATP binding"/>
    <property type="evidence" value="ECO:0007669"/>
    <property type="project" value="UniProtKB-UniRule"/>
</dbReference>
<keyword evidence="8" id="KW-0433">Leucine-rich repeat</keyword>
<organism evidence="26 27">
    <name type="scientific">Artemisia annua</name>
    <name type="common">Sweet wormwood</name>
    <dbReference type="NCBI Taxonomy" id="35608"/>
    <lineage>
        <taxon>Eukaryota</taxon>
        <taxon>Viridiplantae</taxon>
        <taxon>Streptophyta</taxon>
        <taxon>Embryophyta</taxon>
        <taxon>Tracheophyta</taxon>
        <taxon>Spermatophyta</taxon>
        <taxon>Magnoliopsida</taxon>
        <taxon>eudicotyledons</taxon>
        <taxon>Gunneridae</taxon>
        <taxon>Pentapetalae</taxon>
        <taxon>asterids</taxon>
        <taxon>campanulids</taxon>
        <taxon>Asterales</taxon>
        <taxon>Asteraceae</taxon>
        <taxon>Asteroideae</taxon>
        <taxon>Anthemideae</taxon>
        <taxon>Artemisiinae</taxon>
        <taxon>Artemisia</taxon>
    </lineage>
</organism>
<evidence type="ECO:0000256" key="19">
    <source>
        <dbReference type="ARBA" id="ARBA00023180"/>
    </source>
</evidence>
<dbReference type="InterPro" id="IPR003591">
    <property type="entry name" value="Leu-rich_rpt_typical-subtyp"/>
</dbReference>
<keyword evidence="16 23" id="KW-1133">Transmembrane helix</keyword>
<evidence type="ECO:0000256" key="4">
    <source>
        <dbReference type="ARBA" id="ARBA00012513"/>
    </source>
</evidence>
<keyword evidence="27" id="KW-1185">Reference proteome</keyword>
<dbReference type="PROSITE" id="PS00107">
    <property type="entry name" value="PROTEIN_KINASE_ATP"/>
    <property type="match status" value="1"/>
</dbReference>
<evidence type="ECO:0000256" key="15">
    <source>
        <dbReference type="ARBA" id="ARBA00022840"/>
    </source>
</evidence>
<feature type="signal peptide" evidence="24">
    <location>
        <begin position="1"/>
        <end position="34"/>
    </location>
</feature>
<evidence type="ECO:0000256" key="12">
    <source>
        <dbReference type="ARBA" id="ARBA00022737"/>
    </source>
</evidence>
<dbReference type="AlphaFoldDB" id="A0A2U1MX60"/>
<dbReference type="InterPro" id="IPR013210">
    <property type="entry name" value="LRR_N_plant-typ"/>
</dbReference>
<comment type="similarity">
    <text evidence="3">Belongs to the RLP family.</text>
</comment>
<dbReference type="GO" id="GO:0005886">
    <property type="term" value="C:plasma membrane"/>
    <property type="evidence" value="ECO:0007669"/>
    <property type="project" value="UniProtKB-SubCell"/>
</dbReference>
<feature type="binding site" evidence="22">
    <location>
        <position position="745"/>
    </location>
    <ligand>
        <name>ATP</name>
        <dbReference type="ChEBI" id="CHEBI:30616"/>
    </ligand>
</feature>
<evidence type="ECO:0000313" key="26">
    <source>
        <dbReference type="EMBL" id="PWA65830.1"/>
    </source>
</evidence>
<keyword evidence="15 22" id="KW-0067">ATP-binding</keyword>
<dbReference type="FunFam" id="3.80.10.10:FF:000288">
    <property type="entry name" value="LRR receptor-like serine/threonine-protein kinase EFR"/>
    <property type="match status" value="1"/>
</dbReference>
<dbReference type="FunFam" id="3.30.200.20:FF:000432">
    <property type="entry name" value="LRR receptor-like serine/threonine-protein kinase EFR"/>
    <property type="match status" value="1"/>
</dbReference>
<dbReference type="PROSITE" id="PS50011">
    <property type="entry name" value="PROTEIN_KINASE_DOM"/>
    <property type="match status" value="1"/>
</dbReference>
<dbReference type="EC" id="2.7.11.1" evidence="4"/>
<dbReference type="GO" id="GO:0051707">
    <property type="term" value="P:response to other organism"/>
    <property type="evidence" value="ECO:0007669"/>
    <property type="project" value="UniProtKB-ARBA"/>
</dbReference>
<dbReference type="SUPFAM" id="SSF52058">
    <property type="entry name" value="L domain-like"/>
    <property type="match status" value="2"/>
</dbReference>
<comment type="caution">
    <text evidence="26">The sequence shown here is derived from an EMBL/GenBank/DDBJ whole genome shotgun (WGS) entry which is preliminary data.</text>
</comment>
<proteinExistence type="inferred from homology"/>
<evidence type="ECO:0000256" key="17">
    <source>
        <dbReference type="ARBA" id="ARBA00023136"/>
    </source>
</evidence>
<dbReference type="Proteomes" id="UP000245207">
    <property type="component" value="Unassembled WGS sequence"/>
</dbReference>
<accession>A0A2U1MX60</accession>
<dbReference type="InterPro" id="IPR001611">
    <property type="entry name" value="Leu-rich_rpt"/>
</dbReference>
<comment type="similarity">
    <text evidence="2">Belongs to the protein kinase superfamily. Ser/Thr protein kinase family.</text>
</comment>
<sequence length="1033" mass="112342">MSAKWFLPLLHKQAIPYLFVLLAAFSNVTNTTTAENTTTAPVGDREALLAIKSMITDDPQGHMTSWNDSSMDFCQWQGVTCSPRHQRVTILDLSSRGLRGSLSPFIGHLSFLKMIHLHNNSFSGEIPNEVGRLFRLQYLRLSNNSFEGNIPETVANCTNLQVLLLGYNKLVGRIPERIGSLSMLDTLMVHENVLEGGIPRFIGNLTLLETLSFFNCRLGGNIPDFFQRLNRLTRIALHGNNLVGNIPPSLYNLTLLERLILDNNSLTGRLPTNLGVIQPRLVVLSLADNQLTGPLPTSILSSPQISVLDVARNSLSGKLIITSRNSCNFRVISLSSNSFGSGDDDELEFIDDLSLCRELGILDLGFNQLRGFVPQSLGNLSNSLYSLSLASNGFLGSLPSSVGNLSGLTFLDVSSNQLTGSLPATISNLESLRRLYVQNNTFSGIIPDSFGNLSLILELDLSFNGLTGTIPLSLGNCQRLIRLNLERNSLTGFIPMEIFQLTSLAISLNLGSNQLSGQIPTNVGNLKSLTEIILANNRLSGELPSGLGSSSSLLNLNVSHNFFSGSLPTSLVSLRGLENLDVSSNNFTGKIPSYLEGILLETLNISFNDFDGEVPREGVFSNATAVSIVGNSRLCGGVPEFRLPKCRNSNSDKGLSLAVILVICIVSVLLFVAAMVLFFVCYRRKRVVEDDPPECLSRESLVQVSYEMLHKATDGFATKNFIGEGSFSSVYKGCPNADGVIVAIKVLNLQRHGGSKSFISECAALRNTRHRNLTKVITCCSGLDIQGNEFKAIVYEFMPNGSLDRWLHNVDSEFPQLTLLQRVCIALDVANALDYLHHHAGKTIVHCDLKPSNILLDEDLVAHVGDFGLSKILQSEQQNRHHSSSAGVRGTIGYAAPEYGLGSKVSRSGDMYSFGILLLEMITGKKPTDIMFGEGLSLHNYAKAAMSDGGHGIVDPALLNDDGKLAPSTNKEGTEETTGYMNKEMCLRLLLQMGVSCSMESPHYRMDTASVVQELQLIKDAISGNTTVSIPSV</sequence>
<dbReference type="FunFam" id="3.80.10.10:FF:000275">
    <property type="entry name" value="Leucine-rich repeat receptor-like protein kinase"/>
    <property type="match status" value="1"/>
</dbReference>
<dbReference type="Gene3D" id="3.30.200.20">
    <property type="entry name" value="Phosphorylase Kinase, domain 1"/>
    <property type="match status" value="1"/>
</dbReference>
<dbReference type="EMBL" id="PKPP01004150">
    <property type="protein sequence ID" value="PWA65830.1"/>
    <property type="molecule type" value="Genomic_DNA"/>
</dbReference>
<evidence type="ECO:0000256" key="11">
    <source>
        <dbReference type="ARBA" id="ARBA00022729"/>
    </source>
</evidence>
<evidence type="ECO:0000256" key="3">
    <source>
        <dbReference type="ARBA" id="ARBA00009592"/>
    </source>
</evidence>
<dbReference type="PROSITE" id="PS00108">
    <property type="entry name" value="PROTEIN_KINASE_ST"/>
    <property type="match status" value="1"/>
</dbReference>
<evidence type="ECO:0000256" key="22">
    <source>
        <dbReference type="PROSITE-ProRule" id="PRU10141"/>
    </source>
</evidence>
<keyword evidence="14 26" id="KW-0418">Kinase</keyword>
<feature type="domain" description="Protein kinase" evidence="25">
    <location>
        <begin position="716"/>
        <end position="1018"/>
    </location>
</feature>
<dbReference type="InterPro" id="IPR000719">
    <property type="entry name" value="Prot_kinase_dom"/>
</dbReference>
<evidence type="ECO:0000259" key="25">
    <source>
        <dbReference type="PROSITE" id="PS50011"/>
    </source>
</evidence>
<keyword evidence="17 23" id="KW-0472">Membrane</keyword>
<evidence type="ECO:0000313" key="27">
    <source>
        <dbReference type="Proteomes" id="UP000245207"/>
    </source>
</evidence>
<feature type="transmembrane region" description="Helical" evidence="23">
    <location>
        <begin position="655"/>
        <end position="680"/>
    </location>
</feature>
<comment type="subcellular location">
    <subcellularLocation>
        <location evidence="1">Cell membrane</location>
        <topology evidence="1">Single-pass type I membrane protein</topology>
    </subcellularLocation>
</comment>
<evidence type="ECO:0000256" key="20">
    <source>
        <dbReference type="ARBA" id="ARBA00047899"/>
    </source>
</evidence>
<feature type="chain" id="PRO_5015668144" description="non-specific serine/threonine protein kinase" evidence="24">
    <location>
        <begin position="35"/>
        <end position="1033"/>
    </location>
</feature>
<gene>
    <name evidence="26" type="ORF">CTI12_AA333120</name>
</gene>
<dbReference type="OrthoDB" id="676979at2759"/>
<dbReference type="InterPro" id="IPR055414">
    <property type="entry name" value="LRR_R13L4/SHOC2-like"/>
</dbReference>
<dbReference type="PANTHER" id="PTHR27008:SF596">
    <property type="entry name" value="OS02G0215500 PROTEIN"/>
    <property type="match status" value="1"/>
</dbReference>
<evidence type="ECO:0000256" key="21">
    <source>
        <dbReference type="ARBA" id="ARBA00048679"/>
    </source>
</evidence>
<keyword evidence="5" id="KW-1003">Cell membrane</keyword>
<comment type="catalytic activity">
    <reaction evidence="20">
        <text>L-threonyl-[protein] + ATP = O-phospho-L-threonyl-[protein] + ADP + H(+)</text>
        <dbReference type="Rhea" id="RHEA:46608"/>
        <dbReference type="Rhea" id="RHEA-COMP:11060"/>
        <dbReference type="Rhea" id="RHEA-COMP:11605"/>
        <dbReference type="ChEBI" id="CHEBI:15378"/>
        <dbReference type="ChEBI" id="CHEBI:30013"/>
        <dbReference type="ChEBI" id="CHEBI:30616"/>
        <dbReference type="ChEBI" id="CHEBI:61977"/>
        <dbReference type="ChEBI" id="CHEBI:456216"/>
        <dbReference type="EC" id="2.7.11.1"/>
    </reaction>
</comment>
<dbReference type="GO" id="GO:0004674">
    <property type="term" value="F:protein serine/threonine kinase activity"/>
    <property type="evidence" value="ECO:0007669"/>
    <property type="project" value="UniProtKB-KW"/>
</dbReference>
<evidence type="ECO:0000256" key="14">
    <source>
        <dbReference type="ARBA" id="ARBA00022777"/>
    </source>
</evidence>
<keyword evidence="10 23" id="KW-0812">Transmembrane</keyword>
<dbReference type="InterPro" id="IPR011009">
    <property type="entry name" value="Kinase-like_dom_sf"/>
</dbReference>
<dbReference type="STRING" id="35608.A0A2U1MX60"/>
<evidence type="ECO:0000256" key="24">
    <source>
        <dbReference type="SAM" id="SignalP"/>
    </source>
</evidence>
<evidence type="ECO:0000256" key="13">
    <source>
        <dbReference type="ARBA" id="ARBA00022741"/>
    </source>
</evidence>
<dbReference type="InterPro" id="IPR017441">
    <property type="entry name" value="Protein_kinase_ATP_BS"/>
</dbReference>
<dbReference type="Pfam" id="PF08263">
    <property type="entry name" value="LRRNT_2"/>
    <property type="match status" value="1"/>
</dbReference>